<dbReference type="RefSeq" id="XP_024405567.1">
    <property type="nucleotide sequence ID" value="XM_024549709.1"/>
</dbReference>
<proteinExistence type="predicted"/>
<dbReference type="EMBL" id="JPDN02000018">
    <property type="protein sequence ID" value="PON25472.1"/>
    <property type="molecule type" value="Genomic_DNA"/>
</dbReference>
<evidence type="ECO:0000313" key="2">
    <source>
        <dbReference type="EMBL" id="PON25472.1"/>
    </source>
</evidence>
<dbReference type="GeneID" id="36347598"/>
<sequence>NRCRCILDRPAAAEYDHSNSLISCIQCGASVTQLSNIARTCCFNQSSPRFISCASSVSTGFRAHELVVVSEDHHIRPHRANTKTAVSPTSRPNMASTTLILILGTYFCWAAMVSRELFHQVWAITLLFLVFLTDKCFQQDSTIHSFFYGTLCVLNLAVCIALSPVQVFLFKQKATYQTPKRLDEFLPKSAPGSRRNPSISVDLVAVHGLGSSPEAAWAYKLDTPRDEAGNSTPTHNCTQTTAKPKYGPIWLRDFLPLDALQARVLVYYHNSGWQAHALGMSLRDYGQDLLTSIEGVRQTEAV</sequence>
<protein>
    <submittedName>
        <fullName evidence="2">Mut11</fullName>
    </submittedName>
</protein>
<keyword evidence="1" id="KW-0472">Membrane</keyword>
<reference evidence="2 3" key="1">
    <citation type="journal article" date="2016" name="Genome Announc.">
        <title>Draft Whole-Genome Sequence of Trichoderma gamsii T6085, a Promising Biocontrol Agent of Fusarium Head Blight on Wheat.</title>
        <authorList>
            <person name="Baroncelli R."/>
            <person name="Zapparata A."/>
            <person name="Piaggeschi G."/>
            <person name="Sarrocco S."/>
            <person name="Vannacci G."/>
        </authorList>
    </citation>
    <scope>NUCLEOTIDE SEQUENCE [LARGE SCALE GENOMIC DNA]</scope>
    <source>
        <strain evidence="2 3">T6085</strain>
    </source>
</reference>
<evidence type="ECO:0000256" key="1">
    <source>
        <dbReference type="SAM" id="Phobius"/>
    </source>
</evidence>
<organism evidence="2 3">
    <name type="scientific">Trichoderma gamsii</name>
    <dbReference type="NCBI Taxonomy" id="398673"/>
    <lineage>
        <taxon>Eukaryota</taxon>
        <taxon>Fungi</taxon>
        <taxon>Dikarya</taxon>
        <taxon>Ascomycota</taxon>
        <taxon>Pezizomycotina</taxon>
        <taxon>Sordariomycetes</taxon>
        <taxon>Hypocreomycetidae</taxon>
        <taxon>Hypocreales</taxon>
        <taxon>Hypocreaceae</taxon>
        <taxon>Trichoderma</taxon>
    </lineage>
</organism>
<feature type="transmembrane region" description="Helical" evidence="1">
    <location>
        <begin position="93"/>
        <end position="112"/>
    </location>
</feature>
<gene>
    <name evidence="2" type="ORF">TGAM01_v205766</name>
</gene>
<feature type="transmembrane region" description="Helical" evidence="1">
    <location>
        <begin position="146"/>
        <end position="170"/>
    </location>
</feature>
<accession>A0A2P4ZMF3</accession>
<feature type="non-terminal residue" evidence="2">
    <location>
        <position position="1"/>
    </location>
</feature>
<dbReference type="Proteomes" id="UP000054821">
    <property type="component" value="Unassembled WGS sequence"/>
</dbReference>
<name>A0A2P4ZMF3_9HYPO</name>
<evidence type="ECO:0000313" key="3">
    <source>
        <dbReference type="Proteomes" id="UP000054821"/>
    </source>
</evidence>
<keyword evidence="1" id="KW-0812">Transmembrane</keyword>
<keyword evidence="3" id="KW-1185">Reference proteome</keyword>
<comment type="caution">
    <text evidence="2">The sequence shown here is derived from an EMBL/GenBank/DDBJ whole genome shotgun (WGS) entry which is preliminary data.</text>
</comment>
<dbReference type="AlphaFoldDB" id="A0A2P4ZMF3"/>
<keyword evidence="1" id="KW-1133">Transmembrane helix</keyword>
<feature type="transmembrane region" description="Helical" evidence="1">
    <location>
        <begin position="118"/>
        <end position="134"/>
    </location>
</feature>